<organism evidence="1 2">
    <name type="scientific">Hygrophoropsis aurantiaca</name>
    <dbReference type="NCBI Taxonomy" id="72124"/>
    <lineage>
        <taxon>Eukaryota</taxon>
        <taxon>Fungi</taxon>
        <taxon>Dikarya</taxon>
        <taxon>Basidiomycota</taxon>
        <taxon>Agaricomycotina</taxon>
        <taxon>Agaricomycetes</taxon>
        <taxon>Agaricomycetidae</taxon>
        <taxon>Boletales</taxon>
        <taxon>Coniophorineae</taxon>
        <taxon>Hygrophoropsidaceae</taxon>
        <taxon>Hygrophoropsis</taxon>
    </lineage>
</organism>
<accession>A0ACB8A262</accession>
<gene>
    <name evidence="1" type="ORF">BJ138DRAFT_1160433</name>
</gene>
<evidence type="ECO:0000313" key="1">
    <source>
        <dbReference type="EMBL" id="KAH7907321.1"/>
    </source>
</evidence>
<keyword evidence="1" id="KW-0378">Hydrolase</keyword>
<sequence length="476" mass="55366">MSFLRVSGTKIVDGEGKEVTLHGAGLGGWMTMENFISGYPGCEFQIREALAEAIGKEKSEYFFDKFLEYFFAEPDAVFFKSLGLNCIRIAINYRHFEDDNNPRVLKPEGFRHLDRVIEACAKHSIYTIIDMHTAPGGQNGGWHSDAGVHIAGFWKHKDFQDRLVWLWTEVARHYAGNPWIAGYNPMNEPADPKGTGLVQFYDRVYAAIRSVDPDHMLFLDGNTYSIDFTAFPDNAKDRWQNTAYAIHDYAIYGFPKSPEPYARTPEQIQKMRETYKRKRAWMDERGLCVWNGEWGPVYARREYDGDQTDDINERRYNVLKDQLDIYQPDKLSWSIWLYKDVGYQGMVYVSRDTPYMKRFASFLERKFRLAVDAWGTNDRYVKQYYQPIIDLIKDSVAEPNRHLYPPIWSLEDRVARLSRTMLVAEYMVKEWADTLKGLNEAELDEVAASFKFENCLKRDGLNKVLTDHAASFKKLS</sequence>
<dbReference type="Proteomes" id="UP000790377">
    <property type="component" value="Unassembled WGS sequence"/>
</dbReference>
<evidence type="ECO:0000313" key="2">
    <source>
        <dbReference type="Proteomes" id="UP000790377"/>
    </source>
</evidence>
<proteinExistence type="predicted"/>
<dbReference type="EMBL" id="MU267916">
    <property type="protein sequence ID" value="KAH7907321.1"/>
    <property type="molecule type" value="Genomic_DNA"/>
</dbReference>
<protein>
    <submittedName>
        <fullName evidence="1">Glycoside hydrolase family 5 protein</fullName>
    </submittedName>
</protein>
<comment type="caution">
    <text evidence="1">The sequence shown here is derived from an EMBL/GenBank/DDBJ whole genome shotgun (WGS) entry which is preliminary data.</text>
</comment>
<reference evidence="1" key="1">
    <citation type="journal article" date="2021" name="New Phytol.">
        <title>Evolutionary innovations through gain and loss of genes in the ectomycorrhizal Boletales.</title>
        <authorList>
            <person name="Wu G."/>
            <person name="Miyauchi S."/>
            <person name="Morin E."/>
            <person name="Kuo A."/>
            <person name="Drula E."/>
            <person name="Varga T."/>
            <person name="Kohler A."/>
            <person name="Feng B."/>
            <person name="Cao Y."/>
            <person name="Lipzen A."/>
            <person name="Daum C."/>
            <person name="Hundley H."/>
            <person name="Pangilinan J."/>
            <person name="Johnson J."/>
            <person name="Barry K."/>
            <person name="LaButti K."/>
            <person name="Ng V."/>
            <person name="Ahrendt S."/>
            <person name="Min B."/>
            <person name="Choi I.G."/>
            <person name="Park H."/>
            <person name="Plett J.M."/>
            <person name="Magnuson J."/>
            <person name="Spatafora J.W."/>
            <person name="Nagy L.G."/>
            <person name="Henrissat B."/>
            <person name="Grigoriev I.V."/>
            <person name="Yang Z.L."/>
            <person name="Xu J."/>
            <person name="Martin F.M."/>
        </authorList>
    </citation>
    <scope>NUCLEOTIDE SEQUENCE</scope>
    <source>
        <strain evidence="1">ATCC 28755</strain>
    </source>
</reference>
<keyword evidence="2" id="KW-1185">Reference proteome</keyword>
<name>A0ACB8A262_9AGAM</name>